<protein>
    <submittedName>
        <fullName evidence="1">Uncharacterized protein</fullName>
    </submittedName>
</protein>
<keyword evidence="3" id="KW-1185">Reference proteome</keyword>
<accession>A0ABP0SHX4</accession>
<sequence>MARPCNIATASKVDPLDTCPGTMSTSQGAASFCASMRGQLEIFWPGDLEKHVVHFGHLAAFAACSQTRRTERDAGHWSCDPIGHRRDESWNATVDLFVAGTFFFCTSLRLSLLLVDSVWLDARPVR</sequence>
<proteinExistence type="predicted"/>
<organism evidence="1 3">
    <name type="scientific">Durusdinium trenchii</name>
    <dbReference type="NCBI Taxonomy" id="1381693"/>
    <lineage>
        <taxon>Eukaryota</taxon>
        <taxon>Sar</taxon>
        <taxon>Alveolata</taxon>
        <taxon>Dinophyceae</taxon>
        <taxon>Suessiales</taxon>
        <taxon>Symbiodiniaceae</taxon>
        <taxon>Durusdinium</taxon>
    </lineage>
</organism>
<name>A0ABP0SHX4_9DINO</name>
<evidence type="ECO:0000313" key="1">
    <source>
        <dbReference type="EMBL" id="CAK9111966.1"/>
    </source>
</evidence>
<reference evidence="1 3" key="1">
    <citation type="submission" date="2024-02" db="EMBL/GenBank/DDBJ databases">
        <authorList>
            <person name="Chen Y."/>
            <person name="Shah S."/>
            <person name="Dougan E. K."/>
            <person name="Thang M."/>
            <person name="Chan C."/>
        </authorList>
    </citation>
    <scope>NUCLEOTIDE SEQUENCE [LARGE SCALE GENOMIC DNA]</scope>
</reference>
<dbReference type="Proteomes" id="UP001642484">
    <property type="component" value="Unassembled WGS sequence"/>
</dbReference>
<dbReference type="EMBL" id="CAXAMN010027639">
    <property type="protein sequence ID" value="CAK9111966.1"/>
    <property type="molecule type" value="Genomic_DNA"/>
</dbReference>
<gene>
    <name evidence="1" type="ORF">CCMP2556_LOCUS51930</name>
    <name evidence="2" type="ORF">CCMP2556_LOCUS51972</name>
</gene>
<evidence type="ECO:0000313" key="2">
    <source>
        <dbReference type="EMBL" id="CAK9112071.1"/>
    </source>
</evidence>
<dbReference type="EMBL" id="CAXAMN010027672">
    <property type="protein sequence ID" value="CAK9112071.1"/>
    <property type="molecule type" value="Genomic_DNA"/>
</dbReference>
<evidence type="ECO:0000313" key="3">
    <source>
        <dbReference type="Proteomes" id="UP001642484"/>
    </source>
</evidence>
<comment type="caution">
    <text evidence="1">The sequence shown here is derived from an EMBL/GenBank/DDBJ whole genome shotgun (WGS) entry which is preliminary data.</text>
</comment>